<organism evidence="1">
    <name type="scientific">Rhizophora mucronata</name>
    <name type="common">Asiatic mangrove</name>
    <dbReference type="NCBI Taxonomy" id="61149"/>
    <lineage>
        <taxon>Eukaryota</taxon>
        <taxon>Viridiplantae</taxon>
        <taxon>Streptophyta</taxon>
        <taxon>Embryophyta</taxon>
        <taxon>Tracheophyta</taxon>
        <taxon>Spermatophyta</taxon>
        <taxon>Magnoliopsida</taxon>
        <taxon>eudicotyledons</taxon>
        <taxon>Gunneridae</taxon>
        <taxon>Pentapetalae</taxon>
        <taxon>rosids</taxon>
        <taxon>fabids</taxon>
        <taxon>Malpighiales</taxon>
        <taxon>Rhizophoraceae</taxon>
        <taxon>Rhizophora</taxon>
    </lineage>
</organism>
<accession>A0A2P2JKJ2</accession>
<dbReference type="PANTHER" id="PTHR21717">
    <property type="entry name" value="TELOMERIC REPEAT BINDING PROTEIN"/>
    <property type="match status" value="1"/>
</dbReference>
<proteinExistence type="predicted"/>
<dbReference type="EMBL" id="GGEC01013520">
    <property type="protein sequence ID" value="MBW94003.1"/>
    <property type="molecule type" value="Transcribed_RNA"/>
</dbReference>
<reference evidence="1" key="1">
    <citation type="submission" date="2018-02" db="EMBL/GenBank/DDBJ databases">
        <title>Rhizophora mucronata_Transcriptome.</title>
        <authorList>
            <person name="Meera S.P."/>
            <person name="Sreeshan A."/>
            <person name="Augustine A."/>
        </authorList>
    </citation>
    <scope>NUCLEOTIDE SEQUENCE</scope>
    <source>
        <tissue evidence="1">Leaf</tissue>
    </source>
</reference>
<evidence type="ECO:0000313" key="1">
    <source>
        <dbReference type="EMBL" id="MBW94003.1"/>
    </source>
</evidence>
<dbReference type="PANTHER" id="PTHR21717:SF83">
    <property type="match status" value="1"/>
</dbReference>
<dbReference type="InterPro" id="IPR031105">
    <property type="entry name" value="TRP_plant"/>
</dbReference>
<name>A0A2P2JKJ2_RHIMU</name>
<sequence length="373" mass="41853">MVLKKRLDYGFNGYQVPVVPRASRSARGKGPVRKKCEDKQTRAFDVLASVAGNFLRKGESSAPSDATCIIGQHDIVTSSVKWDQEDGEQFCQGHHHNYKFNEILHDHENVRFKGGLASKRFDHLEEIHVAEELEAVTGKNICGSPFSEKGSNHFGSRREGVGGINTESQLLNSMSIDSRMPPVEGSLKDAMETGCNPPVQFTSGSTLKMPFLRDFMAFGPFSRNCADVKVISRDNDENFVGCSQHCTMEKTHRSLLYTVDGRTRNLSDSRHWKVAPNLKVGGHVRAAGKKTPIHPSGRFCDDHERSQKIFPFKKRKFFDQIPDSMPDACHRNEEFNSSGKQLNGGHYHSGAQSGNVVFLLQYFWFYWYSSIAG</sequence>
<protein>
    <submittedName>
        <fullName evidence="1">Telomere repeat-binding protein 5-like</fullName>
    </submittedName>
</protein>
<dbReference type="AlphaFoldDB" id="A0A2P2JKJ2"/>